<accession>D4B9X7</accession>
<gene>
    <name evidence="2" type="ORF">CIT292_07267</name>
</gene>
<dbReference type="EMBL" id="ABWL02000006">
    <property type="protein sequence ID" value="EFE08988.1"/>
    <property type="molecule type" value="Genomic_DNA"/>
</dbReference>
<keyword evidence="1" id="KW-0472">Membrane</keyword>
<reference evidence="2 3" key="1">
    <citation type="submission" date="2010-02" db="EMBL/GenBank/DDBJ databases">
        <authorList>
            <person name="Weinstock G."/>
            <person name="Sodergren E."/>
            <person name="Clifton S."/>
            <person name="Fulton L."/>
            <person name="Fulton B."/>
            <person name="Courtney L."/>
            <person name="Fronick C."/>
            <person name="Harrison M."/>
            <person name="Strong C."/>
            <person name="Farmer C."/>
            <person name="Delahaunty K."/>
            <person name="Markovic C."/>
            <person name="Hall O."/>
            <person name="Minx P."/>
            <person name="Tomlinson C."/>
            <person name="Mitreva M."/>
            <person name="Nelson J."/>
            <person name="Hou S."/>
            <person name="Wollam A."/>
            <person name="Pepin K.H."/>
            <person name="Johnson M."/>
            <person name="Bhonagiri V."/>
            <person name="Zhang X."/>
            <person name="Suruliraj S."/>
            <person name="Warren W."/>
            <person name="Chinwalla A."/>
            <person name="Mardis E.R."/>
            <person name="Wilson R.K."/>
        </authorList>
    </citation>
    <scope>NUCLEOTIDE SEQUENCE [LARGE SCALE GENOMIC DNA]</scope>
    <source>
        <strain evidence="2 3">ATCC 29220</strain>
    </source>
</reference>
<dbReference type="InterPro" id="IPR019690">
    <property type="entry name" value="DUF2569"/>
</dbReference>
<dbReference type="HOGENOM" id="CLU_147992_0_0_6"/>
<name>D4B9X7_9ENTR</name>
<proteinExistence type="predicted"/>
<organism evidence="2 3">
    <name type="scientific">Citrobacter youngae ATCC 29220</name>
    <dbReference type="NCBI Taxonomy" id="500640"/>
    <lineage>
        <taxon>Bacteria</taxon>
        <taxon>Pseudomonadati</taxon>
        <taxon>Pseudomonadota</taxon>
        <taxon>Gammaproteobacteria</taxon>
        <taxon>Enterobacterales</taxon>
        <taxon>Enterobacteriaceae</taxon>
        <taxon>Citrobacter</taxon>
        <taxon>Citrobacter freundii complex</taxon>
    </lineage>
</organism>
<feature type="transmembrane region" description="Helical" evidence="1">
    <location>
        <begin position="128"/>
        <end position="147"/>
    </location>
</feature>
<evidence type="ECO:0000313" key="3">
    <source>
        <dbReference type="Proteomes" id="UP000003880"/>
    </source>
</evidence>
<comment type="caution">
    <text evidence="2">The sequence shown here is derived from an EMBL/GenBank/DDBJ whole genome shotgun (WGS) entry which is preliminary data.</text>
</comment>
<protein>
    <recommendedName>
        <fullName evidence="4">Inner membrane protein YdgK</fullName>
    </recommendedName>
</protein>
<feature type="transmembrane region" description="Helical" evidence="1">
    <location>
        <begin position="69"/>
        <end position="92"/>
    </location>
</feature>
<dbReference type="Proteomes" id="UP000003880">
    <property type="component" value="Unassembled WGS sequence"/>
</dbReference>
<feature type="transmembrane region" description="Helical" evidence="1">
    <location>
        <begin position="104"/>
        <end position="122"/>
    </location>
</feature>
<sequence length="160" mass="17847">MNGMIDCARKPGEEMTTTPAQRIGGWLLGPLAWLLVALLSASLALLLYVTALATPQTFQALGEQSTTNLLLWGVSFITAIAMWYYTLWLTIAFFKRRACVPKHYILWLLISVLLAIKAFAFSPVPDAFAVRQLLFPLLAAALLVPYFKRSQRVKTTFVNP</sequence>
<dbReference type="AlphaFoldDB" id="D4B9X7"/>
<dbReference type="eggNOG" id="ENOG502ZZZI">
    <property type="taxonomic scope" value="Bacteria"/>
</dbReference>
<evidence type="ECO:0008006" key="4">
    <source>
        <dbReference type="Google" id="ProtNLM"/>
    </source>
</evidence>
<dbReference type="Pfam" id="PF10754">
    <property type="entry name" value="DUF2569"/>
    <property type="match status" value="1"/>
</dbReference>
<evidence type="ECO:0000256" key="1">
    <source>
        <dbReference type="SAM" id="Phobius"/>
    </source>
</evidence>
<evidence type="ECO:0000313" key="2">
    <source>
        <dbReference type="EMBL" id="EFE08988.1"/>
    </source>
</evidence>
<keyword evidence="1" id="KW-1133">Transmembrane helix</keyword>
<keyword evidence="1" id="KW-0812">Transmembrane</keyword>
<feature type="transmembrane region" description="Helical" evidence="1">
    <location>
        <begin position="25"/>
        <end position="49"/>
    </location>
</feature>